<feature type="signal peptide" evidence="8">
    <location>
        <begin position="1"/>
        <end position="17"/>
    </location>
</feature>
<comment type="subcellular location">
    <subcellularLocation>
        <location evidence="1">Membrane</location>
    </subcellularLocation>
</comment>
<accession>A0ABN9BNV9</accession>
<evidence type="ECO:0000256" key="6">
    <source>
        <dbReference type="SAM" id="Coils"/>
    </source>
</evidence>
<dbReference type="SUPFAM" id="SSF90257">
    <property type="entry name" value="Myosin rod fragments"/>
    <property type="match status" value="1"/>
</dbReference>
<dbReference type="Proteomes" id="UP001162483">
    <property type="component" value="Unassembled WGS sequence"/>
</dbReference>
<evidence type="ECO:0000313" key="9">
    <source>
        <dbReference type="EMBL" id="CAI9549268.1"/>
    </source>
</evidence>
<evidence type="ECO:0000256" key="8">
    <source>
        <dbReference type="SAM" id="SignalP"/>
    </source>
</evidence>
<evidence type="ECO:0000256" key="1">
    <source>
        <dbReference type="ARBA" id="ARBA00004370"/>
    </source>
</evidence>
<dbReference type="EMBL" id="CATNWA010005051">
    <property type="protein sequence ID" value="CAI9549268.1"/>
    <property type="molecule type" value="Genomic_DNA"/>
</dbReference>
<evidence type="ECO:0000313" key="10">
    <source>
        <dbReference type="Proteomes" id="UP001162483"/>
    </source>
</evidence>
<comment type="caution">
    <text evidence="9">The sequence shown here is derived from an EMBL/GenBank/DDBJ whole genome shotgun (WGS) entry which is preliminary data.</text>
</comment>
<keyword evidence="3 6" id="KW-0175">Coiled coil</keyword>
<name>A0ABN9BNV9_9NEOB</name>
<dbReference type="InterPro" id="IPR050605">
    <property type="entry name" value="Olfactomedin-like_domain"/>
</dbReference>
<dbReference type="PANTHER" id="PTHR23192:SF33">
    <property type="entry name" value="MYOCILIN"/>
    <property type="match status" value="1"/>
</dbReference>
<evidence type="ECO:0000256" key="7">
    <source>
        <dbReference type="SAM" id="MobiDB-lite"/>
    </source>
</evidence>
<proteinExistence type="predicted"/>
<keyword evidence="5" id="KW-1015">Disulfide bond</keyword>
<evidence type="ECO:0000256" key="2">
    <source>
        <dbReference type="ARBA" id="ARBA00022729"/>
    </source>
</evidence>
<sequence length="279" mass="31478">MGFFTLHILVPLVFCLAQGSPQLRRAIDRQGQCTYTFTVPSPSEGSCTEPGEAMTTIRELQRENAARTQEMAALQTRVSLMEKMLNKFLGGKDLQQATSSPQSWTDNQKELETLRMQKDEWEGQRVSLEMAYSDLLKEKTSLEEEKQRITERLERVQGQCPSVAEVSRNRDQQVSPRQVSPWGADGVGYQELKSELTALPASRMMAENQSTDQSLQNTRMGGSCGELTWVGEPTTYRKADNIAGKYGVWMRDPEAVSPFNQDTIWRINTVGADIRQVFV</sequence>
<reference evidence="9" key="1">
    <citation type="submission" date="2023-05" db="EMBL/GenBank/DDBJ databases">
        <authorList>
            <person name="Stuckert A."/>
        </authorList>
    </citation>
    <scope>NUCLEOTIDE SEQUENCE</scope>
</reference>
<feature type="region of interest" description="Disordered" evidence="7">
    <location>
        <begin position="160"/>
        <end position="182"/>
    </location>
</feature>
<dbReference type="PANTHER" id="PTHR23192">
    <property type="entry name" value="OLFACTOMEDIN-RELATED"/>
    <property type="match status" value="1"/>
</dbReference>
<protein>
    <submittedName>
        <fullName evidence="9">Uncharacterized protein</fullName>
    </submittedName>
</protein>
<evidence type="ECO:0000256" key="5">
    <source>
        <dbReference type="ARBA" id="ARBA00023157"/>
    </source>
</evidence>
<keyword evidence="10" id="KW-1185">Reference proteome</keyword>
<evidence type="ECO:0000256" key="3">
    <source>
        <dbReference type="ARBA" id="ARBA00023054"/>
    </source>
</evidence>
<keyword evidence="4" id="KW-0472">Membrane</keyword>
<evidence type="ECO:0000256" key="4">
    <source>
        <dbReference type="ARBA" id="ARBA00023136"/>
    </source>
</evidence>
<organism evidence="9 10">
    <name type="scientific">Staurois parvus</name>
    <dbReference type="NCBI Taxonomy" id="386267"/>
    <lineage>
        <taxon>Eukaryota</taxon>
        <taxon>Metazoa</taxon>
        <taxon>Chordata</taxon>
        <taxon>Craniata</taxon>
        <taxon>Vertebrata</taxon>
        <taxon>Euteleostomi</taxon>
        <taxon>Amphibia</taxon>
        <taxon>Batrachia</taxon>
        <taxon>Anura</taxon>
        <taxon>Neobatrachia</taxon>
        <taxon>Ranoidea</taxon>
        <taxon>Ranidae</taxon>
        <taxon>Staurois</taxon>
    </lineage>
</organism>
<feature type="chain" id="PRO_5045076528" evidence="8">
    <location>
        <begin position="18"/>
        <end position="279"/>
    </location>
</feature>
<keyword evidence="2 8" id="KW-0732">Signal</keyword>
<feature type="coiled-coil region" evidence="6">
    <location>
        <begin position="111"/>
        <end position="159"/>
    </location>
</feature>
<gene>
    <name evidence="9" type="ORF">SPARVUS_LOCUS3315444</name>
</gene>